<proteinExistence type="evidence at transcript level"/>
<sequence length="58" mass="6941">MQKLDGMINFCTQNYSDSRQLIVGCNFFTICLLFFLFYSKHCLLSLKLWIMAYYPKTQ</sequence>
<keyword evidence="1" id="KW-1133">Transmembrane helix</keyword>
<accession>A9PFB7</accession>
<reference evidence="2" key="1">
    <citation type="journal article" date="2008" name="BMC Genomics">
        <title>Analysis of 4,664 high-quality sequence-finished poplar full-length cDNA clones and their utility for the discovery of genes responding to insect feeding.</title>
        <authorList>
            <person name="Ralph S.G."/>
            <person name="Chun H.J."/>
            <person name="Cooper D."/>
            <person name="Kirkpatrick R."/>
            <person name="Kolosova N."/>
            <person name="Gunter L."/>
            <person name="Tuskan G.A."/>
            <person name="Douglas C.J."/>
            <person name="Holt R.A."/>
            <person name="Jones S.J."/>
            <person name="Marra M.A."/>
            <person name="Bohlmann J."/>
        </authorList>
    </citation>
    <scope>NUCLEOTIDE SEQUENCE</scope>
    <source>
        <tissue evidence="2">Young and mature leaves</tissue>
    </source>
</reference>
<dbReference type="EMBL" id="EF147034">
    <property type="protein sequence ID" value="ABK95070.1"/>
    <property type="molecule type" value="mRNA"/>
</dbReference>
<keyword evidence="1" id="KW-0472">Membrane</keyword>
<protein>
    <submittedName>
        <fullName evidence="2">Uncharacterized protein</fullName>
    </submittedName>
</protein>
<name>A9PFB7_POPTR</name>
<keyword evidence="1" id="KW-0812">Transmembrane</keyword>
<evidence type="ECO:0000313" key="2">
    <source>
        <dbReference type="EMBL" id="ABK95070.1"/>
    </source>
</evidence>
<dbReference type="AlphaFoldDB" id="A9PFB7"/>
<feature type="transmembrane region" description="Helical" evidence="1">
    <location>
        <begin position="21"/>
        <end position="39"/>
    </location>
</feature>
<evidence type="ECO:0000256" key="1">
    <source>
        <dbReference type="SAM" id="Phobius"/>
    </source>
</evidence>
<organism evidence="2">
    <name type="scientific">Populus trichocarpa</name>
    <name type="common">Western balsam poplar</name>
    <name type="synonym">Populus balsamifera subsp. trichocarpa</name>
    <dbReference type="NCBI Taxonomy" id="3694"/>
    <lineage>
        <taxon>Eukaryota</taxon>
        <taxon>Viridiplantae</taxon>
        <taxon>Streptophyta</taxon>
        <taxon>Embryophyta</taxon>
        <taxon>Tracheophyta</taxon>
        <taxon>Spermatophyta</taxon>
        <taxon>Magnoliopsida</taxon>
        <taxon>eudicotyledons</taxon>
        <taxon>Gunneridae</taxon>
        <taxon>Pentapetalae</taxon>
        <taxon>rosids</taxon>
        <taxon>fabids</taxon>
        <taxon>Malpighiales</taxon>
        <taxon>Salicaceae</taxon>
        <taxon>Saliceae</taxon>
        <taxon>Populus</taxon>
    </lineage>
</organism>